<sequence>MQLLSRFLRVGRAFFQGDAKWRAWGLTALMLALCGVTTGLFVVLSYTQRDFSTALSQKDQPAFWKAVSRFLGILVVATPLFAVYDYVQDLLALEWREWMTNLLVSNYFARRAFFDLKLENTLDNPDQRICDDVRNFVGGSVGLVVFTTNKILNSIAFTGVLWSVSPELVIFLLAYSIIGTLVALKIFGKKMVHLQYEALARQADFRYSMVRVRENAESIAFYRGEERELHSVSAFVRRMIAVLRHRIVWSRHLSLFGNAYEYATLVIPSVIIAPRYFAGQIEFGVVTQAGMAFRAILSALTVLVAKFLELSELAAGTERLDALILALAKHSGDRRLATHEQVAEEEAGPRNSAEEDDEERALLLRVTEGGPSRIAKTEGPGLILKDVSISTPDRRQTLFENLNLTLLEGQSLMVTGPSGCGKSSLLRAIAGLWNAGSGEISCPPAAQTFFLPQKPYMPLGSLRQQLLFPKDESHKLRPADEELITALEEVHLGSLAEKVGGLGAVCDWSDMLSSGEQQRVAFARLLLQEPQVAFLDESSSALDSANEAHLYSLLQRRIHCYVSVGHRLSLVKYHTHVLQFTEGSGWRLQTSQAFQRQMAV</sequence>
<dbReference type="GO" id="GO:0016020">
    <property type="term" value="C:membrane"/>
    <property type="evidence" value="ECO:0007669"/>
    <property type="project" value="InterPro"/>
</dbReference>
<dbReference type="AlphaFoldDB" id="A0A1Y1HP97"/>
<dbReference type="Gene3D" id="1.20.1560.10">
    <property type="entry name" value="ABC transporter type 1, transmembrane domain"/>
    <property type="match status" value="1"/>
</dbReference>
<dbReference type="PANTHER" id="PTHR11384">
    <property type="entry name" value="ATP-BINDING CASSETTE, SUB-FAMILY D MEMBER"/>
    <property type="match status" value="1"/>
</dbReference>
<feature type="transmembrane region" description="Helical" evidence="9">
    <location>
        <begin position="168"/>
        <end position="187"/>
    </location>
</feature>
<keyword evidence="2" id="KW-0813">Transport</keyword>
<dbReference type="InterPro" id="IPR050835">
    <property type="entry name" value="ABC_transporter_sub-D"/>
</dbReference>
<comment type="similarity">
    <text evidence="1">Belongs to the ABC transporter superfamily. ABCD family. Peroxisomal fatty acyl CoA transporter (TC 3.A.1.203) subfamily.</text>
</comment>
<gene>
    <name evidence="12" type="ORF">KFL_000230100</name>
</gene>
<name>A0A1Y1HP97_KLENI</name>
<evidence type="ECO:0000313" key="13">
    <source>
        <dbReference type="Proteomes" id="UP000054558"/>
    </source>
</evidence>
<dbReference type="InterPro" id="IPR027417">
    <property type="entry name" value="P-loop_NTPase"/>
</dbReference>
<dbReference type="EMBL" id="DF236972">
    <property type="protein sequence ID" value="GAQ79029.1"/>
    <property type="molecule type" value="Genomic_DNA"/>
</dbReference>
<feature type="domain" description="ABC transmembrane type-1" evidence="11">
    <location>
        <begin position="28"/>
        <end position="312"/>
    </location>
</feature>
<dbReference type="InterPro" id="IPR036640">
    <property type="entry name" value="ABC1_TM_sf"/>
</dbReference>
<dbReference type="GO" id="GO:0005524">
    <property type="term" value="F:ATP binding"/>
    <property type="evidence" value="ECO:0007669"/>
    <property type="project" value="UniProtKB-KW"/>
</dbReference>
<evidence type="ECO:0000256" key="6">
    <source>
        <dbReference type="ARBA" id="ARBA00022989"/>
    </source>
</evidence>
<keyword evidence="6 9" id="KW-1133">Transmembrane helix</keyword>
<evidence type="ECO:0000313" key="12">
    <source>
        <dbReference type="EMBL" id="GAQ79029.1"/>
    </source>
</evidence>
<evidence type="ECO:0000256" key="7">
    <source>
        <dbReference type="ARBA" id="ARBA00023136"/>
    </source>
</evidence>
<dbReference type="CDD" id="cd03223">
    <property type="entry name" value="ABCD_peroxisomal_ALDP"/>
    <property type="match status" value="1"/>
</dbReference>
<feature type="domain" description="ABC transporter" evidence="10">
    <location>
        <begin position="382"/>
        <end position="600"/>
    </location>
</feature>
<feature type="transmembrane region" description="Helical" evidence="9">
    <location>
        <begin position="66"/>
        <end position="87"/>
    </location>
</feature>
<organism evidence="12 13">
    <name type="scientific">Klebsormidium nitens</name>
    <name type="common">Green alga</name>
    <name type="synonym">Ulothrix nitens</name>
    <dbReference type="NCBI Taxonomy" id="105231"/>
    <lineage>
        <taxon>Eukaryota</taxon>
        <taxon>Viridiplantae</taxon>
        <taxon>Streptophyta</taxon>
        <taxon>Klebsormidiophyceae</taxon>
        <taxon>Klebsormidiales</taxon>
        <taxon>Klebsormidiaceae</taxon>
        <taxon>Klebsormidium</taxon>
    </lineage>
</organism>
<reference evidence="12 13" key="1">
    <citation type="journal article" date="2014" name="Nat. Commun.">
        <title>Klebsormidium flaccidum genome reveals primary factors for plant terrestrial adaptation.</title>
        <authorList>
            <person name="Hori K."/>
            <person name="Maruyama F."/>
            <person name="Fujisawa T."/>
            <person name="Togashi T."/>
            <person name="Yamamoto N."/>
            <person name="Seo M."/>
            <person name="Sato S."/>
            <person name="Yamada T."/>
            <person name="Mori H."/>
            <person name="Tajima N."/>
            <person name="Moriyama T."/>
            <person name="Ikeuchi M."/>
            <person name="Watanabe M."/>
            <person name="Wada H."/>
            <person name="Kobayashi K."/>
            <person name="Saito M."/>
            <person name="Masuda T."/>
            <person name="Sasaki-Sekimoto Y."/>
            <person name="Mashiguchi K."/>
            <person name="Awai K."/>
            <person name="Shimojima M."/>
            <person name="Masuda S."/>
            <person name="Iwai M."/>
            <person name="Nobusawa T."/>
            <person name="Narise T."/>
            <person name="Kondo S."/>
            <person name="Saito H."/>
            <person name="Sato R."/>
            <person name="Murakawa M."/>
            <person name="Ihara Y."/>
            <person name="Oshima-Yamada Y."/>
            <person name="Ohtaka K."/>
            <person name="Satoh M."/>
            <person name="Sonobe K."/>
            <person name="Ishii M."/>
            <person name="Ohtani R."/>
            <person name="Kanamori-Sato M."/>
            <person name="Honoki R."/>
            <person name="Miyazaki D."/>
            <person name="Mochizuki H."/>
            <person name="Umetsu J."/>
            <person name="Higashi K."/>
            <person name="Shibata D."/>
            <person name="Kamiya Y."/>
            <person name="Sato N."/>
            <person name="Nakamura Y."/>
            <person name="Tabata S."/>
            <person name="Ida S."/>
            <person name="Kurokawa K."/>
            <person name="Ohta H."/>
        </authorList>
    </citation>
    <scope>NUCLEOTIDE SEQUENCE [LARGE SCALE GENOMIC DNA]</scope>
    <source>
        <strain evidence="12 13">NIES-2285</strain>
    </source>
</reference>
<dbReference type="Pfam" id="PF06472">
    <property type="entry name" value="ABC_membrane_2"/>
    <property type="match status" value="1"/>
</dbReference>
<feature type="transmembrane region" description="Helical" evidence="9">
    <location>
        <begin position="21"/>
        <end position="46"/>
    </location>
</feature>
<evidence type="ECO:0000256" key="3">
    <source>
        <dbReference type="ARBA" id="ARBA00022692"/>
    </source>
</evidence>
<dbReference type="InterPro" id="IPR003593">
    <property type="entry name" value="AAA+_ATPase"/>
</dbReference>
<dbReference type="PANTHER" id="PTHR11384:SF55">
    <property type="entry name" value="ATP-BINDING CASSETTE TRANSPORTER"/>
    <property type="match status" value="1"/>
</dbReference>
<dbReference type="OMA" id="KQFHDME"/>
<dbReference type="SUPFAM" id="SSF52540">
    <property type="entry name" value="P-loop containing nucleoside triphosphate hydrolases"/>
    <property type="match status" value="1"/>
</dbReference>
<keyword evidence="7 9" id="KW-0472">Membrane</keyword>
<dbReference type="Proteomes" id="UP000054558">
    <property type="component" value="Unassembled WGS sequence"/>
</dbReference>
<accession>A0A1Y1HP97</accession>
<feature type="region of interest" description="Disordered" evidence="8">
    <location>
        <begin position="337"/>
        <end position="358"/>
    </location>
</feature>
<protein>
    <submittedName>
        <fullName evidence="12">ATP-binding cassette transporter</fullName>
    </submittedName>
</protein>
<evidence type="ECO:0000256" key="4">
    <source>
        <dbReference type="ARBA" id="ARBA00022741"/>
    </source>
</evidence>
<evidence type="ECO:0000256" key="2">
    <source>
        <dbReference type="ARBA" id="ARBA00022448"/>
    </source>
</evidence>
<proteinExistence type="inferred from homology"/>
<keyword evidence="4" id="KW-0547">Nucleotide-binding</keyword>
<dbReference type="SMART" id="SM00382">
    <property type="entry name" value="AAA"/>
    <property type="match status" value="1"/>
</dbReference>
<feature type="transmembrane region" description="Helical" evidence="9">
    <location>
        <begin position="136"/>
        <end position="162"/>
    </location>
</feature>
<evidence type="ECO:0000259" key="11">
    <source>
        <dbReference type="PROSITE" id="PS50929"/>
    </source>
</evidence>
<keyword evidence="3 9" id="KW-0812">Transmembrane</keyword>
<dbReference type="SUPFAM" id="SSF90123">
    <property type="entry name" value="ABC transporter transmembrane region"/>
    <property type="match status" value="1"/>
</dbReference>
<evidence type="ECO:0000256" key="5">
    <source>
        <dbReference type="ARBA" id="ARBA00022840"/>
    </source>
</evidence>
<dbReference type="STRING" id="105231.A0A1Y1HP97"/>
<dbReference type="PROSITE" id="PS00211">
    <property type="entry name" value="ABC_TRANSPORTER_1"/>
    <property type="match status" value="1"/>
</dbReference>
<evidence type="ECO:0000259" key="10">
    <source>
        <dbReference type="PROSITE" id="PS50893"/>
    </source>
</evidence>
<dbReference type="InterPro" id="IPR003439">
    <property type="entry name" value="ABC_transporter-like_ATP-bd"/>
</dbReference>
<dbReference type="GO" id="GO:0016887">
    <property type="term" value="F:ATP hydrolysis activity"/>
    <property type="evidence" value="ECO:0007669"/>
    <property type="project" value="InterPro"/>
</dbReference>
<dbReference type="OrthoDB" id="422637at2759"/>
<dbReference type="Gene3D" id="3.40.50.300">
    <property type="entry name" value="P-loop containing nucleotide triphosphate hydrolases"/>
    <property type="match status" value="1"/>
</dbReference>
<dbReference type="Pfam" id="PF00005">
    <property type="entry name" value="ABC_tran"/>
    <property type="match status" value="1"/>
</dbReference>
<evidence type="ECO:0000256" key="9">
    <source>
        <dbReference type="SAM" id="Phobius"/>
    </source>
</evidence>
<dbReference type="InterPro" id="IPR017871">
    <property type="entry name" value="ABC_transporter-like_CS"/>
</dbReference>
<dbReference type="PROSITE" id="PS50893">
    <property type="entry name" value="ABC_TRANSPORTER_2"/>
    <property type="match status" value="1"/>
</dbReference>
<keyword evidence="5 12" id="KW-0067">ATP-binding</keyword>
<dbReference type="GO" id="GO:0140359">
    <property type="term" value="F:ABC-type transporter activity"/>
    <property type="evidence" value="ECO:0007669"/>
    <property type="project" value="InterPro"/>
</dbReference>
<dbReference type="InterPro" id="IPR011527">
    <property type="entry name" value="ABC1_TM_dom"/>
</dbReference>
<evidence type="ECO:0000256" key="8">
    <source>
        <dbReference type="SAM" id="MobiDB-lite"/>
    </source>
</evidence>
<dbReference type="PROSITE" id="PS50929">
    <property type="entry name" value="ABC_TM1F"/>
    <property type="match status" value="1"/>
</dbReference>
<keyword evidence="13" id="KW-1185">Reference proteome</keyword>
<evidence type="ECO:0000256" key="1">
    <source>
        <dbReference type="ARBA" id="ARBA00008575"/>
    </source>
</evidence>